<reference evidence="7" key="1">
    <citation type="submission" date="2019-09" db="EMBL/GenBank/DDBJ databases">
        <authorList>
            <person name="Zhang L."/>
        </authorList>
    </citation>
    <scope>NUCLEOTIDE SEQUENCE</scope>
</reference>
<dbReference type="SMART" id="SM00336">
    <property type="entry name" value="BBOX"/>
    <property type="match status" value="1"/>
</dbReference>
<proteinExistence type="predicted"/>
<dbReference type="Gramene" id="NC3G0230290.1">
    <property type="protein sequence ID" value="NC3G0230290.1:cds"/>
    <property type="gene ID" value="NC3G0230290"/>
</dbReference>
<protein>
    <recommendedName>
        <fullName evidence="6">B box-type domain-containing protein</fullName>
    </recommendedName>
</protein>
<feature type="domain" description="B box-type" evidence="6">
    <location>
        <begin position="1"/>
        <end position="47"/>
    </location>
</feature>
<evidence type="ECO:0000256" key="5">
    <source>
        <dbReference type="SAM" id="MobiDB-lite"/>
    </source>
</evidence>
<dbReference type="OMA" id="HFRRRIC"/>
<dbReference type="OrthoDB" id="153872at2759"/>
<keyword evidence="2 4" id="KW-0863">Zinc-finger</keyword>
<keyword evidence="1" id="KW-0479">Metal-binding</keyword>
<dbReference type="EMBL" id="LR721781">
    <property type="protein sequence ID" value="VVW13761.1"/>
    <property type="molecule type" value="Genomic_DNA"/>
</dbReference>
<feature type="region of interest" description="Disordered" evidence="5">
    <location>
        <begin position="106"/>
        <end position="144"/>
    </location>
</feature>
<dbReference type="GO" id="GO:0008270">
    <property type="term" value="F:zinc ion binding"/>
    <property type="evidence" value="ECO:0007669"/>
    <property type="project" value="UniProtKB-KW"/>
</dbReference>
<dbReference type="PANTHER" id="PTHR31717:SF142">
    <property type="entry name" value="B-BOX DOMAIN PROTEIN 30-RELATED"/>
    <property type="match status" value="1"/>
</dbReference>
<evidence type="ECO:0000256" key="4">
    <source>
        <dbReference type="PROSITE-ProRule" id="PRU00024"/>
    </source>
</evidence>
<evidence type="ECO:0000256" key="3">
    <source>
        <dbReference type="ARBA" id="ARBA00022833"/>
    </source>
</evidence>
<organism evidence="7">
    <name type="scientific">Nymphaea colorata</name>
    <name type="common">pocket water lily</name>
    <dbReference type="NCBI Taxonomy" id="210225"/>
    <lineage>
        <taxon>Eukaryota</taxon>
        <taxon>Viridiplantae</taxon>
        <taxon>Streptophyta</taxon>
        <taxon>Embryophyta</taxon>
        <taxon>Tracheophyta</taxon>
        <taxon>Spermatophyta</taxon>
        <taxon>Magnoliopsida</taxon>
        <taxon>Nymphaeales</taxon>
        <taxon>Nymphaeaceae</taxon>
        <taxon>Nymphaea</taxon>
    </lineage>
</organism>
<dbReference type="InterPro" id="IPR049808">
    <property type="entry name" value="CONSTANS-like_Bbox1"/>
</dbReference>
<keyword evidence="3" id="KW-0862">Zinc</keyword>
<dbReference type="AlphaFoldDB" id="A0A5K1BGA8"/>
<evidence type="ECO:0000313" key="7">
    <source>
        <dbReference type="EMBL" id="VVW13761.1"/>
    </source>
</evidence>
<evidence type="ECO:0000256" key="1">
    <source>
        <dbReference type="ARBA" id="ARBA00022723"/>
    </source>
</evidence>
<dbReference type="InterPro" id="IPR000315">
    <property type="entry name" value="Znf_B-box"/>
</dbReference>
<name>A0A5K1BGA8_9MAGN</name>
<dbReference type="CDD" id="cd19821">
    <property type="entry name" value="Bbox1_BBX-like"/>
    <property type="match status" value="1"/>
</dbReference>
<dbReference type="PANTHER" id="PTHR31717">
    <property type="entry name" value="ZINC FINGER PROTEIN CONSTANS-LIKE 10"/>
    <property type="match status" value="1"/>
</dbReference>
<dbReference type="PROSITE" id="PS50119">
    <property type="entry name" value="ZF_BBOX"/>
    <property type="match status" value="1"/>
</dbReference>
<gene>
    <name evidence="7" type="ORF">NYM_LOCUS16334</name>
</gene>
<evidence type="ECO:0000256" key="2">
    <source>
        <dbReference type="ARBA" id="ARBA00022771"/>
    </source>
</evidence>
<evidence type="ECO:0000259" key="6">
    <source>
        <dbReference type="PROSITE" id="PS50119"/>
    </source>
</evidence>
<accession>A0A5K1BGA8</accession>
<sequence>MARRNCELCAGEASVFCLPDSAFLCWSCDARVHDANFLVARHLRRPVCSSCQKPAGGAFSGAVVSPLWLFCNSCKGEEDEEEEEESSSAESYAAAGVREKAGCGMKRADSASMATTTEEEEEGPRVAMRRRNGRSSRRRHGMVGQMDARAEEVLERWGRRLGLRNACASVPLAMHAFEVRAQRMGAGCSVRVWLAGSLWLGVRLCERKAGQEGLLRKLESVGGVPSRIILLAESKLSRMLKLRVEEEGWAECSS</sequence>
<feature type="compositionally biased region" description="Basic residues" evidence="5">
    <location>
        <begin position="127"/>
        <end position="141"/>
    </location>
</feature>